<dbReference type="Proteomes" id="UP000815677">
    <property type="component" value="Unassembled WGS sequence"/>
</dbReference>
<accession>A0ABQ0LCP1</accession>
<feature type="region of interest" description="Disordered" evidence="1">
    <location>
        <begin position="437"/>
        <end position="459"/>
    </location>
</feature>
<feature type="region of interest" description="Disordered" evidence="1">
    <location>
        <begin position="187"/>
        <end position="229"/>
    </location>
</feature>
<protein>
    <submittedName>
        <fullName evidence="2">Uncharacterized protein</fullName>
    </submittedName>
</protein>
<dbReference type="EMBL" id="DF845037">
    <property type="protein sequence ID" value="GAT48906.1"/>
    <property type="molecule type" value="Genomic_DNA"/>
</dbReference>
<feature type="compositionally biased region" description="Low complexity" evidence="1">
    <location>
        <begin position="204"/>
        <end position="214"/>
    </location>
</feature>
<evidence type="ECO:0000313" key="3">
    <source>
        <dbReference type="Proteomes" id="UP000815677"/>
    </source>
</evidence>
<feature type="compositionally biased region" description="Basic residues" evidence="1">
    <location>
        <begin position="215"/>
        <end position="224"/>
    </location>
</feature>
<keyword evidence="3" id="KW-1185">Reference proteome</keyword>
<reference evidence="2" key="1">
    <citation type="submission" date="2014-09" db="EMBL/GenBank/DDBJ databases">
        <title>Genome sequence of the luminous mushroom Mycena chlorophos for searching fungal bioluminescence genes.</title>
        <authorList>
            <person name="Tanaka Y."/>
            <person name="Kasuga D."/>
            <person name="Oba Y."/>
            <person name="Hase S."/>
            <person name="Sato K."/>
            <person name="Oba Y."/>
            <person name="Sakakibara Y."/>
        </authorList>
    </citation>
    <scope>NUCLEOTIDE SEQUENCE</scope>
</reference>
<proteinExistence type="predicted"/>
<organism evidence="2 3">
    <name type="scientific">Mycena chlorophos</name>
    <name type="common">Agaric fungus</name>
    <name type="synonym">Agaricus chlorophos</name>
    <dbReference type="NCBI Taxonomy" id="658473"/>
    <lineage>
        <taxon>Eukaryota</taxon>
        <taxon>Fungi</taxon>
        <taxon>Dikarya</taxon>
        <taxon>Basidiomycota</taxon>
        <taxon>Agaricomycotina</taxon>
        <taxon>Agaricomycetes</taxon>
        <taxon>Agaricomycetidae</taxon>
        <taxon>Agaricales</taxon>
        <taxon>Marasmiineae</taxon>
        <taxon>Mycenaceae</taxon>
        <taxon>Mycena</taxon>
    </lineage>
</organism>
<evidence type="ECO:0000256" key="1">
    <source>
        <dbReference type="SAM" id="MobiDB-lite"/>
    </source>
</evidence>
<gene>
    <name evidence="2" type="ORF">MCHLO_06274</name>
</gene>
<evidence type="ECO:0000313" key="2">
    <source>
        <dbReference type="EMBL" id="GAT48906.1"/>
    </source>
</evidence>
<name>A0ABQ0LCP1_MYCCL</name>
<sequence>MYGHTHITLIFFFSFDDQWIDWFSQIHPFAQLERAYTTPPPSPVLYPVVPPPSPVLAVHKRIHEPSMPRPVPPQTRSSSYLDLIHVPTWLDDLYPLLHSQFYSYLDPPCSLSAPYYPTILLSPSSPQTMPAVALIEAVPAPQPPAVVPTDVDNSPIFVVCRTSTTPTPHFLIDNAACGYATRTSHKRNRVGLPSGRGSGERPGGRASASSSFWTRRSRNRRRKVSSSGSWRTRCRHWDEGISNASSRAGSTTHDPGGCSAAACLQQQRRSSSPPISTIRRCRRPRIQNRRGVIYSSKTRRGFLLVPFFRGRNLRRATVFCERDARLCAVFARAGLVWTSSPANANAQQSTTTLSSITTGNVLRNPGRAGFARRASKLLTDSRQARRGMLVLGLERLAVGAGQDGAGCGLDGGYRVGRGVSVPREEQRVCVGRRYPRIQQHAGPSPGVRDRVPDGVTPGNPALVSLDREGRGSRTRQRRLLGKFFFGL</sequence>